<keyword evidence="2" id="KW-0812">Transmembrane</keyword>
<dbReference type="Gene3D" id="2.20.200.10">
    <property type="entry name" value="Outer membrane efflux proteins (OEP)"/>
    <property type="match status" value="1"/>
</dbReference>
<evidence type="ECO:0000256" key="2">
    <source>
        <dbReference type="RuleBase" id="RU362097"/>
    </source>
</evidence>
<name>A0A0P1GLK7_9RHOB</name>
<dbReference type="RefSeq" id="WP_058317166.1">
    <property type="nucleotide sequence ID" value="NZ_CYSF01000001.1"/>
</dbReference>
<keyword evidence="2" id="KW-0449">Lipoprotein</keyword>
<keyword evidence="4" id="KW-1185">Reference proteome</keyword>
<dbReference type="EMBL" id="CYSF01000001">
    <property type="protein sequence ID" value="CUH83007.1"/>
    <property type="molecule type" value="Genomic_DNA"/>
</dbReference>
<dbReference type="SUPFAM" id="SSF56954">
    <property type="entry name" value="Outer membrane efflux proteins (OEP)"/>
    <property type="match status" value="1"/>
</dbReference>
<dbReference type="InterPro" id="IPR010131">
    <property type="entry name" value="MdtP/NodT-like"/>
</dbReference>
<dbReference type="Gene3D" id="1.20.1600.10">
    <property type="entry name" value="Outer membrane efflux proteins (OEP)"/>
    <property type="match status" value="1"/>
</dbReference>
<keyword evidence="2" id="KW-0472">Membrane</keyword>
<accession>A0A0P1GLK7</accession>
<dbReference type="NCBIfam" id="TIGR01845">
    <property type="entry name" value="outer_NodT"/>
    <property type="match status" value="1"/>
</dbReference>
<comment type="subcellular location">
    <subcellularLocation>
        <location evidence="2">Cell membrane</location>
        <topology evidence="2">Lipid-anchor</topology>
    </subcellularLocation>
</comment>
<reference evidence="3 4" key="1">
    <citation type="submission" date="2015-09" db="EMBL/GenBank/DDBJ databases">
        <authorList>
            <consortium name="Swine Surveillance"/>
        </authorList>
    </citation>
    <scope>NUCLEOTIDE SEQUENCE [LARGE SCALE GENOMIC DNA]</scope>
    <source>
        <strain evidence="3 4">CECT 8383</strain>
    </source>
</reference>
<keyword evidence="2" id="KW-1134">Transmembrane beta strand</keyword>
<dbReference type="PANTHER" id="PTHR30203">
    <property type="entry name" value="OUTER MEMBRANE CATION EFFLUX PROTEIN"/>
    <property type="match status" value="1"/>
</dbReference>
<dbReference type="STRING" id="340021.TM5383_00189"/>
<dbReference type="GO" id="GO:0005886">
    <property type="term" value="C:plasma membrane"/>
    <property type="evidence" value="ECO:0007669"/>
    <property type="project" value="UniProtKB-SubCell"/>
</dbReference>
<sequence length="457" mass="50399">MGIIYDRNFWLSAVFGLALTGCGEVTQYSEPKTPLPETFSAPEAKKAVKKVSTQTSWWRNFRDPTLDRLVTMALRDNLQLAQARLRVEEADELILTAGPAIDITGRLETQVADSALGGDRRTGTLTGRATLIGSQRYRTEAARARAQIAQDERNAAQLLLLSNLTSAYIDLRFVQKRLNLKYQELKSWQQTATDLERLEREGAVTRLETLQPSAEISETRAEISVLLVEVERQKNRIATLLGKVAGVDEVNLNYRGQPYPRFRAASGVPADLLINRPDVRSAQSGYRLAVAELNVAEADRYPSLDLTGTILGRRGVSPNSSGISILGLTLPIFNQGANKARVAARHKRVEAAFLEWKSRVLVAMEEVETLLVAQRKLQNAVGSASQAVKLNSEAVTLSRDLLRVQELSVLDFVRLQRNKLDAEANLAQNRRQRALNYVALQVALGAGSTFVAAAPTN</sequence>
<evidence type="ECO:0000313" key="4">
    <source>
        <dbReference type="Proteomes" id="UP000051681"/>
    </source>
</evidence>
<dbReference type="InterPro" id="IPR003423">
    <property type="entry name" value="OMP_efflux"/>
</dbReference>
<dbReference type="PROSITE" id="PS51257">
    <property type="entry name" value="PROKAR_LIPOPROTEIN"/>
    <property type="match status" value="1"/>
</dbReference>
<keyword evidence="2" id="KW-0564">Palmitate</keyword>
<gene>
    <name evidence="3" type="primary">cusC</name>
    <name evidence="3" type="ORF">TM5383_00189</name>
</gene>
<comment type="similarity">
    <text evidence="1 2">Belongs to the outer membrane factor (OMF) (TC 1.B.17) family.</text>
</comment>
<organism evidence="3 4">
    <name type="scientific">Thalassovita mediterranea</name>
    <dbReference type="NCBI Taxonomy" id="340021"/>
    <lineage>
        <taxon>Bacteria</taxon>
        <taxon>Pseudomonadati</taxon>
        <taxon>Pseudomonadota</taxon>
        <taxon>Alphaproteobacteria</taxon>
        <taxon>Rhodobacterales</taxon>
        <taxon>Roseobacteraceae</taxon>
        <taxon>Thalassovita</taxon>
    </lineage>
</organism>
<protein>
    <submittedName>
        <fullName evidence="3">Cation efflux system protein CusC</fullName>
    </submittedName>
</protein>
<dbReference type="OrthoDB" id="7181739at2"/>
<dbReference type="Pfam" id="PF02321">
    <property type="entry name" value="OEP"/>
    <property type="match status" value="2"/>
</dbReference>
<evidence type="ECO:0000256" key="1">
    <source>
        <dbReference type="ARBA" id="ARBA00007613"/>
    </source>
</evidence>
<dbReference type="Proteomes" id="UP000051681">
    <property type="component" value="Unassembled WGS sequence"/>
</dbReference>
<proteinExistence type="inferred from homology"/>
<evidence type="ECO:0000313" key="3">
    <source>
        <dbReference type="EMBL" id="CUH83007.1"/>
    </source>
</evidence>
<dbReference type="GO" id="GO:0015562">
    <property type="term" value="F:efflux transmembrane transporter activity"/>
    <property type="evidence" value="ECO:0007669"/>
    <property type="project" value="InterPro"/>
</dbReference>
<dbReference type="AlphaFoldDB" id="A0A0P1GLK7"/>